<dbReference type="Proteomes" id="UP000250028">
    <property type="component" value="Unassembled WGS sequence"/>
</dbReference>
<feature type="compositionally biased region" description="Acidic residues" evidence="1">
    <location>
        <begin position="41"/>
        <end position="50"/>
    </location>
</feature>
<dbReference type="AlphaFoldDB" id="A0A2Y9C114"/>
<reference evidence="3" key="1">
    <citation type="submission" date="2016-10" db="EMBL/GenBank/DDBJ databases">
        <authorList>
            <person name="Varghese N."/>
            <person name="Submissions S."/>
        </authorList>
    </citation>
    <scope>NUCLEOTIDE SEQUENCE [LARGE SCALE GENOMIC DNA]</scope>
    <source>
        <strain evidence="3">DSM 22951</strain>
    </source>
</reference>
<gene>
    <name evidence="2" type="ORF">SAMN04489750_0765</name>
</gene>
<evidence type="ECO:0000256" key="1">
    <source>
        <dbReference type="SAM" id="MobiDB-lite"/>
    </source>
</evidence>
<dbReference type="EMBL" id="UESZ01000001">
    <property type="protein sequence ID" value="SSA33483.1"/>
    <property type="molecule type" value="Genomic_DNA"/>
</dbReference>
<organism evidence="2 3">
    <name type="scientific">Branchiibius hedensis</name>
    <dbReference type="NCBI Taxonomy" id="672460"/>
    <lineage>
        <taxon>Bacteria</taxon>
        <taxon>Bacillati</taxon>
        <taxon>Actinomycetota</taxon>
        <taxon>Actinomycetes</taxon>
        <taxon>Micrococcales</taxon>
        <taxon>Dermacoccaceae</taxon>
        <taxon>Branchiibius</taxon>
    </lineage>
</organism>
<evidence type="ECO:0000313" key="3">
    <source>
        <dbReference type="Proteomes" id="UP000250028"/>
    </source>
</evidence>
<sequence length="50" mass="5551">MRDNRAMNISMSDGYDPQTDDAETIQEEQVATEEGMPLSPAEEDSEETDA</sequence>
<evidence type="ECO:0000313" key="2">
    <source>
        <dbReference type="EMBL" id="SSA33483.1"/>
    </source>
</evidence>
<accession>A0A2Y9C114</accession>
<protein>
    <submittedName>
        <fullName evidence="2">Uncharacterized protein</fullName>
    </submittedName>
</protein>
<name>A0A2Y9C114_9MICO</name>
<keyword evidence="3" id="KW-1185">Reference proteome</keyword>
<proteinExistence type="predicted"/>
<feature type="region of interest" description="Disordered" evidence="1">
    <location>
        <begin position="1"/>
        <end position="50"/>
    </location>
</feature>